<evidence type="ECO:0000256" key="1">
    <source>
        <dbReference type="SAM" id="MobiDB-lite"/>
    </source>
</evidence>
<organism evidence="3 4">
    <name type="scientific">Aplysia californica</name>
    <name type="common">California sea hare</name>
    <dbReference type="NCBI Taxonomy" id="6500"/>
    <lineage>
        <taxon>Eukaryota</taxon>
        <taxon>Metazoa</taxon>
        <taxon>Spiralia</taxon>
        <taxon>Lophotrochozoa</taxon>
        <taxon>Mollusca</taxon>
        <taxon>Gastropoda</taxon>
        <taxon>Heterobranchia</taxon>
        <taxon>Euthyneura</taxon>
        <taxon>Tectipleura</taxon>
        <taxon>Aplysiida</taxon>
        <taxon>Aplysioidea</taxon>
        <taxon>Aplysiidae</taxon>
        <taxon>Aplysia</taxon>
    </lineage>
</organism>
<dbReference type="GeneID" id="101860686"/>
<gene>
    <name evidence="4" type="primary">LOC101860686</name>
</gene>
<proteinExistence type="predicted"/>
<evidence type="ECO:0000313" key="3">
    <source>
        <dbReference type="Proteomes" id="UP000694888"/>
    </source>
</evidence>
<name>A0ABM0K2B5_APLCA</name>
<feature type="chain" id="PRO_5045821277" evidence="2">
    <location>
        <begin position="24"/>
        <end position="488"/>
    </location>
</feature>
<feature type="signal peptide" evidence="2">
    <location>
        <begin position="1"/>
        <end position="23"/>
    </location>
</feature>
<dbReference type="Proteomes" id="UP000694888">
    <property type="component" value="Unplaced"/>
</dbReference>
<evidence type="ECO:0000313" key="4">
    <source>
        <dbReference type="RefSeq" id="XP_005107072.2"/>
    </source>
</evidence>
<keyword evidence="2" id="KW-0732">Signal</keyword>
<protein>
    <submittedName>
        <fullName evidence="4">Uncharacterized protein LOC101860686</fullName>
    </submittedName>
</protein>
<accession>A0ABM0K2B5</accession>
<sequence>MSRHFSNMMFVISVLLLVSAVFSAPVEKAAQTSAAEVSKRSVAPQDEASHPDEDLQDLLSLVNKQASQQNTMVHKEKVTHFENNNGDLVKVDKEEEKVVDTNSGDVIADVKQEVKQQQASGSQQEPETVVETKIDIPSQDVHETFVQDDADGTAGDVDIRNAEDALPSNEDDSMEAELTPADMAEYLYATQQFEPFYAALDRLVNQSKMTVGEASSYAKAVAVEYERLQLQQLEDRLIFEEGPFGQLSSAADSYPPPEAAPYSVEDSYPPAEYQRPMGGYLRPEEEQMYLWQAEPRSYSPPPMDTADIDPYEFLAALWTEAYGKGNEEARDIVRMLYDRVSQDSNPDDMAQIRDILMETVDASVHDTPFNFDPEIMGLDELPPQQEGYQIPSLPEELLNTQLEDIPTAQKKNVIVEEADQQEDGEGEEEEVAEKNSPAQEVEESEAQASEDNSEEKEGKTEVKEETNVVGEAKEEKEAKTEIQETEKQ</sequence>
<feature type="region of interest" description="Disordered" evidence="1">
    <location>
        <begin position="33"/>
        <end position="53"/>
    </location>
</feature>
<evidence type="ECO:0000256" key="2">
    <source>
        <dbReference type="SAM" id="SignalP"/>
    </source>
</evidence>
<keyword evidence="3" id="KW-1185">Reference proteome</keyword>
<feature type="region of interest" description="Disordered" evidence="1">
    <location>
        <begin position="417"/>
        <end position="488"/>
    </location>
</feature>
<feature type="compositionally biased region" description="Acidic residues" evidence="1">
    <location>
        <begin position="417"/>
        <end position="431"/>
    </location>
</feature>
<dbReference type="RefSeq" id="XP_005107072.2">
    <property type="nucleotide sequence ID" value="XM_005107015.3"/>
</dbReference>
<reference evidence="4" key="1">
    <citation type="submission" date="2025-08" db="UniProtKB">
        <authorList>
            <consortium name="RefSeq"/>
        </authorList>
    </citation>
    <scope>IDENTIFICATION</scope>
</reference>
<feature type="compositionally biased region" description="Basic and acidic residues" evidence="1">
    <location>
        <begin position="455"/>
        <end position="488"/>
    </location>
</feature>